<protein>
    <submittedName>
        <fullName evidence="1">Uncharacterized protein</fullName>
    </submittedName>
</protein>
<accession>A0A0S4XJD0</accession>
<evidence type="ECO:0000313" key="1">
    <source>
        <dbReference type="EMBL" id="CUV64074.1"/>
    </source>
</evidence>
<organism evidence="1">
    <name type="scientific">Ralstonia solanacearum</name>
    <name type="common">Pseudomonas solanacearum</name>
    <dbReference type="NCBI Taxonomy" id="305"/>
    <lineage>
        <taxon>Bacteria</taxon>
        <taxon>Pseudomonadati</taxon>
        <taxon>Pseudomonadota</taxon>
        <taxon>Betaproteobacteria</taxon>
        <taxon>Burkholderiales</taxon>
        <taxon>Burkholderiaceae</taxon>
        <taxon>Ralstonia</taxon>
        <taxon>Ralstonia solanacearum species complex</taxon>
    </lineage>
</organism>
<dbReference type="EMBL" id="LN899822">
    <property type="protein sequence ID" value="CUV64074.1"/>
    <property type="molecule type" value="Genomic_DNA"/>
</dbReference>
<dbReference type="AlphaFoldDB" id="A0A0S4XJD0"/>
<reference evidence="1" key="1">
    <citation type="submission" date="2015-10" db="EMBL/GenBank/DDBJ databases">
        <authorList>
            <person name="Gilbert D.G."/>
        </authorList>
    </citation>
    <scope>NUCLEOTIDE SEQUENCE</scope>
    <source>
        <strain evidence="1">Phyl III-seqv23</strain>
    </source>
</reference>
<sequence length="22" mass="2508">MLSEDFDVSTWQKIKARIGLGL</sequence>
<proteinExistence type="predicted"/>
<name>A0A0S4XJD0_RALSL</name>
<gene>
    <name evidence="1" type="ORF">RD1301_v1_4670003</name>
</gene>